<evidence type="ECO:0000256" key="2">
    <source>
        <dbReference type="ARBA" id="ARBA00022737"/>
    </source>
</evidence>
<evidence type="ECO:0000256" key="5">
    <source>
        <dbReference type="SAM" id="Phobius"/>
    </source>
</evidence>
<dbReference type="OrthoDB" id="4062651at2759"/>
<dbReference type="GO" id="GO:0005524">
    <property type="term" value="F:ATP binding"/>
    <property type="evidence" value="ECO:0007669"/>
    <property type="project" value="UniProtKB-KW"/>
</dbReference>
<evidence type="ECO:0000313" key="9">
    <source>
        <dbReference type="Proteomes" id="UP000794436"/>
    </source>
</evidence>
<keyword evidence="9" id="KW-1185">Reference proteome</keyword>
<keyword evidence="3" id="KW-0547">Nucleotide-binding</keyword>
<dbReference type="Gene3D" id="3.80.10.10">
    <property type="entry name" value="Ribonuclease Inhibitor"/>
    <property type="match status" value="1"/>
</dbReference>
<name>A0A8K1CTU9_PYTOL</name>
<dbReference type="SUPFAM" id="SSF52058">
    <property type="entry name" value="L domain-like"/>
    <property type="match status" value="1"/>
</dbReference>
<dbReference type="Gene3D" id="1.10.510.10">
    <property type="entry name" value="Transferase(Phosphotransferase) domain 1"/>
    <property type="match status" value="1"/>
</dbReference>
<dbReference type="SMART" id="SM00369">
    <property type="entry name" value="LRR_TYP"/>
    <property type="match status" value="3"/>
</dbReference>
<dbReference type="InterPro" id="IPR008271">
    <property type="entry name" value="Ser/Thr_kinase_AS"/>
</dbReference>
<keyword evidence="5" id="KW-0472">Membrane</keyword>
<reference evidence="8" key="1">
    <citation type="submission" date="2019-03" db="EMBL/GenBank/DDBJ databases">
        <title>Long read genome sequence of the mycoparasitic Pythium oligandrum ATCC 38472 isolated from sugarbeet rhizosphere.</title>
        <authorList>
            <person name="Gaulin E."/>
        </authorList>
    </citation>
    <scope>NUCLEOTIDE SEQUENCE</scope>
    <source>
        <strain evidence="8">ATCC 38472_TT</strain>
    </source>
</reference>
<feature type="transmembrane region" description="Helical" evidence="5">
    <location>
        <begin position="382"/>
        <end position="404"/>
    </location>
</feature>
<keyword evidence="5" id="KW-1133">Transmembrane helix</keyword>
<dbReference type="InterPro" id="IPR011009">
    <property type="entry name" value="Kinase-like_dom_sf"/>
</dbReference>
<comment type="caution">
    <text evidence="8">The sequence shown here is derived from an EMBL/GenBank/DDBJ whole genome shotgun (WGS) entry which is preliminary data.</text>
</comment>
<evidence type="ECO:0000259" key="7">
    <source>
        <dbReference type="PROSITE" id="PS50011"/>
    </source>
</evidence>
<dbReference type="PROSITE" id="PS50011">
    <property type="entry name" value="PROTEIN_KINASE_DOM"/>
    <property type="match status" value="1"/>
</dbReference>
<dbReference type="InterPro" id="IPR050647">
    <property type="entry name" value="Plant_LRR-RLKs"/>
</dbReference>
<dbReference type="InterPro" id="IPR003591">
    <property type="entry name" value="Leu-rich_rpt_typical-subtyp"/>
</dbReference>
<sequence>MRVSAQAKALGLFVCVVVCATRVVHADCPLRTSVLTSDCGDVCFDGRPCFAYAADANASSCTNSNTTACRRNEATWCSYACFKYNPTDLVEKNGIDYTAFTFLIPFGGYESKWEQAWNETEKMKGDATLSEDDTEKYPSMSNEYLKNIDKLAFLPSMESLIIAGGTSVHGVRGRVAQMALATSFLENQTDLRAVTLANLELAQIPPTPFPPQLVNLSLTNCVLDQFPEDLLSMTNLRVLDLSQNYLTTYPTKFSFPKLQVLNMSRNALESFYGSFPSLTVLDLSNNVFLSIPPDVLKLTNLTTLDLRNNSFTDIKLTQAQFDFLANLSSLSVDSFGKSSCDPASQKELGGVPVCLEGVDNSSSSSNSTMVQDAGSSSSNSGLIGGLAGGIAGALVVVVIVFVFLRRRRSKSRDKLYSSNQNTGHGTVRESGSIWQDHELQALQVNPNEIEDVRKLGAGAFCVVYLVKYRRNQVAASKRLKRDDVSWKNTQRFIEEIKLVSRLDHPRIVSLIGVSWTIESDLQALFEYMEGGDLRMFVESAMTARRWSRAKVQIAMDIIEALVYVHSFTPALVHRDIKSRNVLLDGDARAKLSDFGVARFRSDMNSMTVGVGTGRWLAPEIIDGSSDYDQSSDIFAFGVVLSELDTHELPYEDIRGPSGTRIPDVALLQMVADGKIIPTFSPQCPPDIHRLALHCLAFERRDRPTAVEVAYTLRAIMREKSFHRFQGSKSSQSSFSSS</sequence>
<dbReference type="SMART" id="SM00220">
    <property type="entry name" value="S_TKc"/>
    <property type="match status" value="1"/>
</dbReference>
<dbReference type="InterPro" id="IPR032675">
    <property type="entry name" value="LRR_dom_sf"/>
</dbReference>
<evidence type="ECO:0000256" key="3">
    <source>
        <dbReference type="ARBA" id="ARBA00022741"/>
    </source>
</evidence>
<keyword evidence="4" id="KW-0067">ATP-binding</keyword>
<proteinExistence type="predicted"/>
<evidence type="ECO:0000256" key="4">
    <source>
        <dbReference type="ARBA" id="ARBA00022840"/>
    </source>
</evidence>
<keyword evidence="1" id="KW-0433">Leucine-rich repeat</keyword>
<dbReference type="Pfam" id="PF00069">
    <property type="entry name" value="Pkinase"/>
    <property type="match status" value="1"/>
</dbReference>
<dbReference type="InterPro" id="IPR001611">
    <property type="entry name" value="Leu-rich_rpt"/>
</dbReference>
<feature type="chain" id="PRO_5035471886" description="Protein kinase domain-containing protein" evidence="6">
    <location>
        <begin position="27"/>
        <end position="737"/>
    </location>
</feature>
<dbReference type="PANTHER" id="PTHR48056:SF81">
    <property type="entry name" value="RECEPTOR PROTEIN-TYROSINE KINASE CEPR1"/>
    <property type="match status" value="1"/>
</dbReference>
<dbReference type="GO" id="GO:0004672">
    <property type="term" value="F:protein kinase activity"/>
    <property type="evidence" value="ECO:0007669"/>
    <property type="project" value="InterPro"/>
</dbReference>
<keyword evidence="5" id="KW-0812">Transmembrane</keyword>
<dbReference type="Pfam" id="PF13855">
    <property type="entry name" value="LRR_8"/>
    <property type="match status" value="2"/>
</dbReference>
<dbReference type="EMBL" id="SPLM01000001">
    <property type="protein sequence ID" value="TMW69490.1"/>
    <property type="molecule type" value="Genomic_DNA"/>
</dbReference>
<dbReference type="Proteomes" id="UP000794436">
    <property type="component" value="Unassembled WGS sequence"/>
</dbReference>
<gene>
    <name evidence="8" type="ORF">Poli38472_001646</name>
</gene>
<keyword evidence="2" id="KW-0677">Repeat</keyword>
<accession>A0A8K1CTU9</accession>
<dbReference type="PANTHER" id="PTHR48056">
    <property type="entry name" value="LRR RECEPTOR-LIKE SERINE/THREONINE-PROTEIN KINASE-RELATED"/>
    <property type="match status" value="1"/>
</dbReference>
<dbReference type="AlphaFoldDB" id="A0A8K1CTU9"/>
<evidence type="ECO:0000313" key="8">
    <source>
        <dbReference type="EMBL" id="TMW69490.1"/>
    </source>
</evidence>
<protein>
    <recommendedName>
        <fullName evidence="7">Protein kinase domain-containing protein</fullName>
    </recommendedName>
</protein>
<dbReference type="PROSITE" id="PS51450">
    <property type="entry name" value="LRR"/>
    <property type="match status" value="2"/>
</dbReference>
<keyword evidence="6" id="KW-0732">Signal</keyword>
<dbReference type="InterPro" id="IPR000719">
    <property type="entry name" value="Prot_kinase_dom"/>
</dbReference>
<feature type="signal peptide" evidence="6">
    <location>
        <begin position="1"/>
        <end position="26"/>
    </location>
</feature>
<organism evidence="8 9">
    <name type="scientific">Pythium oligandrum</name>
    <name type="common">Mycoparasitic fungus</name>
    <dbReference type="NCBI Taxonomy" id="41045"/>
    <lineage>
        <taxon>Eukaryota</taxon>
        <taxon>Sar</taxon>
        <taxon>Stramenopiles</taxon>
        <taxon>Oomycota</taxon>
        <taxon>Peronosporomycetes</taxon>
        <taxon>Pythiales</taxon>
        <taxon>Pythiaceae</taxon>
        <taxon>Pythium</taxon>
    </lineage>
</organism>
<evidence type="ECO:0000256" key="1">
    <source>
        <dbReference type="ARBA" id="ARBA00022614"/>
    </source>
</evidence>
<dbReference type="SUPFAM" id="SSF56112">
    <property type="entry name" value="Protein kinase-like (PK-like)"/>
    <property type="match status" value="1"/>
</dbReference>
<evidence type="ECO:0000256" key="6">
    <source>
        <dbReference type="SAM" id="SignalP"/>
    </source>
</evidence>
<feature type="domain" description="Protein kinase" evidence="7">
    <location>
        <begin position="449"/>
        <end position="725"/>
    </location>
</feature>
<dbReference type="PROSITE" id="PS00108">
    <property type="entry name" value="PROTEIN_KINASE_ST"/>
    <property type="match status" value="1"/>
</dbReference>